<sequence length="124" mass="13677">MVLLTSQAIAQYRSQLAHIPDALIALDTIEDCEGDLEDAALSLGIQVGQQPDRNDWLEGLAKRCRVAICEGDFQEDLLAGNIAATVEHLIESKLCHPLLTTPIVLYALETDVTKFCEPLRFKLT</sequence>
<accession>A0A977KU90</accession>
<dbReference type="AlphaFoldDB" id="A0A977KU90"/>
<dbReference type="Proteomes" id="UP001065613">
    <property type="component" value="Chromosome"/>
</dbReference>
<gene>
    <name evidence="1" type="ORF">KA717_30845</name>
</gene>
<reference evidence="1" key="1">
    <citation type="submission" date="2021-04" db="EMBL/GenBank/DDBJ databases">
        <title>Genome sequence of Woronichinia naegeliana from Washington state freshwater lake bloom.</title>
        <authorList>
            <person name="Dreher T.W."/>
        </authorList>
    </citation>
    <scope>NUCLEOTIDE SEQUENCE</scope>
    <source>
        <strain evidence="1">WA131</strain>
    </source>
</reference>
<proteinExistence type="predicted"/>
<dbReference type="KEGG" id="wna:KA717_30845"/>
<organism evidence="1">
    <name type="scientific">Woronichinia naegeliana WA131</name>
    <dbReference type="NCBI Taxonomy" id="2824559"/>
    <lineage>
        <taxon>Bacteria</taxon>
        <taxon>Bacillati</taxon>
        <taxon>Cyanobacteriota</taxon>
        <taxon>Cyanophyceae</taxon>
        <taxon>Synechococcales</taxon>
        <taxon>Coelosphaeriaceae</taxon>
        <taxon>Woronichinia</taxon>
    </lineage>
</organism>
<dbReference type="EMBL" id="CP073041">
    <property type="protein sequence ID" value="UXE60029.1"/>
    <property type="molecule type" value="Genomic_DNA"/>
</dbReference>
<evidence type="ECO:0000313" key="1">
    <source>
        <dbReference type="EMBL" id="UXE60029.1"/>
    </source>
</evidence>
<name>A0A977KU90_9CYAN</name>
<protein>
    <submittedName>
        <fullName evidence="1">Uncharacterized protein</fullName>
    </submittedName>
</protein>